<evidence type="ECO:0000256" key="2">
    <source>
        <dbReference type="ARBA" id="ARBA00022723"/>
    </source>
</evidence>
<dbReference type="GO" id="GO:0006788">
    <property type="term" value="P:heme oxidation"/>
    <property type="evidence" value="ECO:0007669"/>
    <property type="project" value="InterPro"/>
</dbReference>
<dbReference type="STRING" id="447093.C0NWM4"/>
<dbReference type="VEuPathDB" id="FungiDB:I7I50_08052"/>
<keyword evidence="6" id="KW-1185">Reference proteome</keyword>
<dbReference type="InParanoid" id="C0NWM4"/>
<organism evidence="5 6">
    <name type="scientific">Ajellomyces capsulatus (strain G186AR / H82 / ATCC MYA-2454 / RMSCC 2432)</name>
    <name type="common">Darling's disease fungus</name>
    <name type="synonym">Histoplasma capsulatum</name>
    <dbReference type="NCBI Taxonomy" id="447093"/>
    <lineage>
        <taxon>Eukaryota</taxon>
        <taxon>Fungi</taxon>
        <taxon>Dikarya</taxon>
        <taxon>Ascomycota</taxon>
        <taxon>Pezizomycotina</taxon>
        <taxon>Eurotiomycetes</taxon>
        <taxon>Eurotiomycetidae</taxon>
        <taxon>Onygenales</taxon>
        <taxon>Ajellomycetaceae</taxon>
        <taxon>Histoplasma</taxon>
    </lineage>
</organism>
<gene>
    <name evidence="5" type="ORF">HCBG_07554</name>
</gene>
<evidence type="ECO:0000313" key="5">
    <source>
        <dbReference type="EMBL" id="EEH04329.1"/>
    </source>
</evidence>
<name>C0NWM4_AJECG</name>
<dbReference type="GO" id="GO:0004392">
    <property type="term" value="F:heme oxygenase (decyclizing) activity"/>
    <property type="evidence" value="ECO:0007669"/>
    <property type="project" value="InterPro"/>
</dbReference>
<feature type="region of interest" description="Disordered" evidence="4">
    <location>
        <begin position="158"/>
        <end position="179"/>
    </location>
</feature>
<accession>C0NWM4</accession>
<dbReference type="PANTHER" id="PTHR10720:SF0">
    <property type="entry name" value="HEME OXYGENASE"/>
    <property type="match status" value="1"/>
</dbReference>
<protein>
    <recommendedName>
        <fullName evidence="7">Heme oxygenase</fullName>
    </recommendedName>
</protein>
<sequence>MPSKRFLPWSKGFRFRKYTKGANLVDLSPLSTLLCNGVMEDLSKEIFDAIREHHTSFGSLVAKRVPLCLPPRTDTPALYAFGISRFAEIYFAFEEAWISQLSQLPSVSGTGSPDEYEILDSFVNDDRGRIRSILSQLYIPELLRSEKLRADLRALGWSPGTEDSSQDAPSDDNSSSKDDDAYGNAATAFAAHIKSATAEHPHLIMVYTWIMYLILLNGGRRIRTKLAAGGHDFWKTSTESNEDAGGSGSGIPNGLTFWFFHRDDKDLYDDEGIKQEFKARLHSASNLLSVSERAQIIVEAVNIFRHCSHIVAEIDVEVKRAGISGKMPGNSRSNSHGRTGSRFLSSIRDKLPTYASGILRRPSDSSTQKGAGRGARLRPVLVGAAGLLAGLCALVWSMNSDPSQGNLSIFSAFLNSPVYWNLFALFNGKPYSPIPLSCFYPSTFKDYHVRVLAAFPPPPTPIPPQYFPVIFITPGCSIRETTLLLCITSREFLNQPKS</sequence>
<evidence type="ECO:0000256" key="1">
    <source>
        <dbReference type="ARBA" id="ARBA00022617"/>
    </source>
</evidence>
<dbReference type="RefSeq" id="XP_045284810.1">
    <property type="nucleotide sequence ID" value="XM_045434603.1"/>
</dbReference>
<proteinExistence type="predicted"/>
<dbReference type="InterPro" id="IPR002051">
    <property type="entry name" value="Haem_Oase"/>
</dbReference>
<dbReference type="HOGENOM" id="CLU_038284_0_0_1"/>
<dbReference type="InterPro" id="IPR016084">
    <property type="entry name" value="Haem_Oase-like_multi-hlx"/>
</dbReference>
<dbReference type="PANTHER" id="PTHR10720">
    <property type="entry name" value="HEME OXYGENASE"/>
    <property type="match status" value="1"/>
</dbReference>
<keyword evidence="1" id="KW-0349">Heme</keyword>
<keyword evidence="2" id="KW-0479">Metal-binding</keyword>
<dbReference type="Gene3D" id="1.20.910.10">
    <property type="entry name" value="Heme oxygenase-like"/>
    <property type="match status" value="1"/>
</dbReference>
<keyword evidence="3" id="KW-0408">Iron</keyword>
<evidence type="ECO:0000313" key="6">
    <source>
        <dbReference type="Proteomes" id="UP000001631"/>
    </source>
</evidence>
<dbReference type="AlphaFoldDB" id="C0NWM4"/>
<dbReference type="CDD" id="cd19165">
    <property type="entry name" value="HemeO"/>
    <property type="match status" value="1"/>
</dbReference>
<evidence type="ECO:0008006" key="7">
    <source>
        <dbReference type="Google" id="ProtNLM"/>
    </source>
</evidence>
<dbReference type="Proteomes" id="UP000001631">
    <property type="component" value="Unassembled WGS sequence"/>
</dbReference>
<dbReference type="SUPFAM" id="SSF48613">
    <property type="entry name" value="Heme oxygenase-like"/>
    <property type="match status" value="1"/>
</dbReference>
<evidence type="ECO:0000256" key="4">
    <source>
        <dbReference type="SAM" id="MobiDB-lite"/>
    </source>
</evidence>
<dbReference type="GeneID" id="69040570"/>
<evidence type="ECO:0000256" key="3">
    <source>
        <dbReference type="ARBA" id="ARBA00023004"/>
    </source>
</evidence>
<reference evidence="5" key="1">
    <citation type="submission" date="2009-02" db="EMBL/GenBank/DDBJ databases">
        <title>The Genome Sequence of Ajellomyces capsulatus strain G186AR.</title>
        <authorList>
            <consortium name="The Broad Institute Genome Sequencing Platform"/>
            <person name="Champion M."/>
            <person name="Cuomo C."/>
            <person name="Ma L.-J."/>
            <person name="Henn M.R."/>
            <person name="Sil A."/>
            <person name="Goldman B."/>
            <person name="Young S.K."/>
            <person name="Kodira C.D."/>
            <person name="Zeng Q."/>
            <person name="Koehrsen M."/>
            <person name="Alvarado L."/>
            <person name="Berlin A."/>
            <person name="Borenstein D."/>
            <person name="Chen Z."/>
            <person name="Engels R."/>
            <person name="Freedman E."/>
            <person name="Gellesch M."/>
            <person name="Goldberg J."/>
            <person name="Griggs A."/>
            <person name="Gujja S."/>
            <person name="Heiman D."/>
            <person name="Hepburn T."/>
            <person name="Howarth C."/>
            <person name="Jen D."/>
            <person name="Larson L."/>
            <person name="Lewis B."/>
            <person name="Mehta T."/>
            <person name="Park D."/>
            <person name="Pearson M."/>
            <person name="Roberts A."/>
            <person name="Saif S."/>
            <person name="Shea T."/>
            <person name="Shenoy N."/>
            <person name="Sisk P."/>
            <person name="Stolte C."/>
            <person name="Sykes S."/>
            <person name="Walk T."/>
            <person name="White J."/>
            <person name="Yandava C."/>
            <person name="Klein B."/>
            <person name="McEwen J.G."/>
            <person name="Puccia R."/>
            <person name="Goldman G.H."/>
            <person name="Felipe M.S."/>
            <person name="Nino-Vega G."/>
            <person name="San-Blas G."/>
            <person name="Taylor J."/>
            <person name="Mendoza L."/>
            <person name="Galagan J."/>
            <person name="Nusbaum C."/>
            <person name="Birren B."/>
        </authorList>
    </citation>
    <scope>NUCLEOTIDE SEQUENCE</scope>
    <source>
        <strain evidence="5">G186AR</strain>
    </source>
</reference>
<dbReference type="GO" id="GO:0046872">
    <property type="term" value="F:metal ion binding"/>
    <property type="evidence" value="ECO:0007669"/>
    <property type="project" value="UniProtKB-KW"/>
</dbReference>
<dbReference type="EMBL" id="GG663374">
    <property type="protein sequence ID" value="EEH04329.1"/>
    <property type="molecule type" value="Genomic_DNA"/>
</dbReference>